<accession>A0A1G8VWM1</accession>
<keyword evidence="2" id="KW-1185">Reference proteome</keyword>
<name>A0A1G8VWM1_9BACI</name>
<reference evidence="1 2" key="1">
    <citation type="submission" date="2016-10" db="EMBL/GenBank/DDBJ databases">
        <authorList>
            <person name="de Groot N.N."/>
        </authorList>
    </citation>
    <scope>NUCLEOTIDE SEQUENCE [LARGE SCALE GENOMIC DNA]</scope>
    <source>
        <strain evidence="1 2">CGMCC 1.6502</strain>
    </source>
</reference>
<sequence length="99" mass="11925">MAFGLRRDELIKWKQEVSQGKIAFLTHYWIDSRFPDCDTVTKVGCSDIDKLVEWGNKYGLDPRWIHRDEHFPHYDLMGQIQKKILTAEKQWNQLERFID</sequence>
<evidence type="ECO:0000313" key="2">
    <source>
        <dbReference type="Proteomes" id="UP000198694"/>
    </source>
</evidence>
<evidence type="ECO:0000313" key="1">
    <source>
        <dbReference type="EMBL" id="SDJ70217.1"/>
    </source>
</evidence>
<dbReference type="AlphaFoldDB" id="A0A1G8VWM1"/>
<dbReference type="STRING" id="407036.SAMN05216243_0397"/>
<gene>
    <name evidence="1" type="ORF">SAMN05216243_0397</name>
</gene>
<dbReference type="RefSeq" id="WP_093210540.1">
    <property type="nucleotide sequence ID" value="NZ_FNFL01000001.1"/>
</dbReference>
<dbReference type="EMBL" id="FNFL01000001">
    <property type="protein sequence ID" value="SDJ70217.1"/>
    <property type="molecule type" value="Genomic_DNA"/>
</dbReference>
<protein>
    <recommendedName>
        <fullName evidence="3">YneQ</fullName>
    </recommendedName>
</protein>
<dbReference type="Proteomes" id="UP000198694">
    <property type="component" value="Unassembled WGS sequence"/>
</dbReference>
<organism evidence="1 2">
    <name type="scientific">Sediminibacillus albus</name>
    <dbReference type="NCBI Taxonomy" id="407036"/>
    <lineage>
        <taxon>Bacteria</taxon>
        <taxon>Bacillati</taxon>
        <taxon>Bacillota</taxon>
        <taxon>Bacilli</taxon>
        <taxon>Bacillales</taxon>
        <taxon>Bacillaceae</taxon>
        <taxon>Sediminibacillus</taxon>
    </lineage>
</organism>
<evidence type="ECO:0008006" key="3">
    <source>
        <dbReference type="Google" id="ProtNLM"/>
    </source>
</evidence>
<dbReference type="OrthoDB" id="2361368at2"/>
<proteinExistence type="predicted"/>